<evidence type="ECO:0000256" key="2">
    <source>
        <dbReference type="SAM" id="MobiDB-lite"/>
    </source>
</evidence>
<keyword evidence="4" id="KW-1185">Reference proteome</keyword>
<reference evidence="3" key="1">
    <citation type="journal article" date="2023" name="Mol. Phylogenet. Evol.">
        <title>Genome-scale phylogeny and comparative genomics of the fungal order Sordariales.</title>
        <authorList>
            <person name="Hensen N."/>
            <person name="Bonometti L."/>
            <person name="Westerberg I."/>
            <person name="Brannstrom I.O."/>
            <person name="Guillou S."/>
            <person name="Cros-Aarteil S."/>
            <person name="Calhoun S."/>
            <person name="Haridas S."/>
            <person name="Kuo A."/>
            <person name="Mondo S."/>
            <person name="Pangilinan J."/>
            <person name="Riley R."/>
            <person name="LaButti K."/>
            <person name="Andreopoulos B."/>
            <person name="Lipzen A."/>
            <person name="Chen C."/>
            <person name="Yan M."/>
            <person name="Daum C."/>
            <person name="Ng V."/>
            <person name="Clum A."/>
            <person name="Steindorff A."/>
            <person name="Ohm R.A."/>
            <person name="Martin F."/>
            <person name="Silar P."/>
            <person name="Natvig D.O."/>
            <person name="Lalanne C."/>
            <person name="Gautier V."/>
            <person name="Ament-Velasquez S.L."/>
            <person name="Kruys A."/>
            <person name="Hutchinson M.I."/>
            <person name="Powell A.J."/>
            <person name="Barry K."/>
            <person name="Miller A.N."/>
            <person name="Grigoriev I.V."/>
            <person name="Debuchy R."/>
            <person name="Gladieux P."/>
            <person name="Hiltunen Thoren M."/>
            <person name="Johannesson H."/>
        </authorList>
    </citation>
    <scope>NUCLEOTIDE SEQUENCE</scope>
    <source>
        <strain evidence="3">CBS 232.78</strain>
    </source>
</reference>
<gene>
    <name evidence="3" type="ORF">B0H63DRAFT_56790</name>
</gene>
<evidence type="ECO:0000313" key="3">
    <source>
        <dbReference type="EMBL" id="KAK3394744.1"/>
    </source>
</evidence>
<protein>
    <recommendedName>
        <fullName evidence="5">Autophagy-related protein 2/VPS13 C-terminal domain-containing protein</fullName>
    </recommendedName>
</protein>
<dbReference type="GO" id="GO:0006623">
    <property type="term" value="P:protein targeting to vacuole"/>
    <property type="evidence" value="ECO:0007669"/>
    <property type="project" value="TreeGrafter"/>
</dbReference>
<dbReference type="PANTHER" id="PTHR16166">
    <property type="entry name" value="VACUOLAR PROTEIN SORTING-ASSOCIATED PROTEIN VPS13"/>
    <property type="match status" value="1"/>
</dbReference>
<proteinExistence type="inferred from homology"/>
<dbReference type="PANTHER" id="PTHR16166:SF93">
    <property type="entry name" value="INTERMEMBRANE LIPID TRANSFER PROTEIN VPS13"/>
    <property type="match status" value="1"/>
</dbReference>
<dbReference type="InterPro" id="IPR026847">
    <property type="entry name" value="VPS13"/>
</dbReference>
<sequence>MLITRCKPCPIVESQVLSLETKSRSTFIPISSVTAAAMLRAGIQSAGYMRPHQYQKYDFANSLGSAVFGSLLERIPGINGRAKEGPNSSRQNLDPFAPRTPKNVPSLLDMSASAAMSTVRGIGSVVAATLKAPIVMTEKLARGLHNVPRLYGDSTVRSEQEVEDWRSGLAAANQGLSQGFYDGIAGLVTQPIAGAREEGMMGFVKGMGKGIGGLILKPAAGACEVPSYTLMGLFKEWEKLGRVDIDRQIVMGREAQGEEEYERLSEGEKSEILKAWHACEKAAELANSTSGRNDK</sequence>
<dbReference type="AlphaFoldDB" id="A0AAE0P7J2"/>
<feature type="region of interest" description="Disordered" evidence="2">
    <location>
        <begin position="79"/>
        <end position="100"/>
    </location>
</feature>
<evidence type="ECO:0000313" key="4">
    <source>
        <dbReference type="Proteomes" id="UP001285441"/>
    </source>
</evidence>
<comment type="caution">
    <text evidence="3">The sequence shown here is derived from an EMBL/GenBank/DDBJ whole genome shotgun (WGS) entry which is preliminary data.</text>
</comment>
<organism evidence="3 4">
    <name type="scientific">Podospora didyma</name>
    <dbReference type="NCBI Taxonomy" id="330526"/>
    <lineage>
        <taxon>Eukaryota</taxon>
        <taxon>Fungi</taxon>
        <taxon>Dikarya</taxon>
        <taxon>Ascomycota</taxon>
        <taxon>Pezizomycotina</taxon>
        <taxon>Sordariomycetes</taxon>
        <taxon>Sordariomycetidae</taxon>
        <taxon>Sordariales</taxon>
        <taxon>Podosporaceae</taxon>
        <taxon>Podospora</taxon>
    </lineage>
</organism>
<dbReference type="Proteomes" id="UP001285441">
    <property type="component" value="Unassembled WGS sequence"/>
</dbReference>
<reference evidence="3" key="2">
    <citation type="submission" date="2023-06" db="EMBL/GenBank/DDBJ databases">
        <authorList>
            <consortium name="Lawrence Berkeley National Laboratory"/>
            <person name="Haridas S."/>
            <person name="Hensen N."/>
            <person name="Bonometti L."/>
            <person name="Westerberg I."/>
            <person name="Brannstrom I.O."/>
            <person name="Guillou S."/>
            <person name="Cros-Aarteil S."/>
            <person name="Calhoun S."/>
            <person name="Kuo A."/>
            <person name="Mondo S."/>
            <person name="Pangilinan J."/>
            <person name="Riley R."/>
            <person name="LaButti K."/>
            <person name="Andreopoulos B."/>
            <person name="Lipzen A."/>
            <person name="Chen C."/>
            <person name="Yanf M."/>
            <person name="Daum C."/>
            <person name="Ng V."/>
            <person name="Clum A."/>
            <person name="Steindorff A."/>
            <person name="Ohm R."/>
            <person name="Martin F."/>
            <person name="Silar P."/>
            <person name="Natvig D."/>
            <person name="Lalanne C."/>
            <person name="Gautier V."/>
            <person name="Ament-velasquez S.L."/>
            <person name="Kruys A."/>
            <person name="Hutchinson M.I."/>
            <person name="Powell A.J."/>
            <person name="Barry K."/>
            <person name="Miller A.N."/>
            <person name="Grigoriev I.V."/>
            <person name="Debuchy R."/>
            <person name="Gladieux P."/>
            <person name="Thoren M.H."/>
            <person name="Johannesson H."/>
        </authorList>
    </citation>
    <scope>NUCLEOTIDE SEQUENCE</scope>
    <source>
        <strain evidence="3">CBS 232.78</strain>
    </source>
</reference>
<evidence type="ECO:0008006" key="5">
    <source>
        <dbReference type="Google" id="ProtNLM"/>
    </source>
</evidence>
<dbReference type="GO" id="GO:0045053">
    <property type="term" value="P:protein retention in Golgi apparatus"/>
    <property type="evidence" value="ECO:0007669"/>
    <property type="project" value="TreeGrafter"/>
</dbReference>
<dbReference type="EMBL" id="JAULSW010000001">
    <property type="protein sequence ID" value="KAK3394744.1"/>
    <property type="molecule type" value="Genomic_DNA"/>
</dbReference>
<evidence type="ECO:0000256" key="1">
    <source>
        <dbReference type="ARBA" id="ARBA00006545"/>
    </source>
</evidence>
<accession>A0AAE0P7J2</accession>
<name>A0AAE0P7J2_9PEZI</name>
<comment type="similarity">
    <text evidence="1">Belongs to the VPS13 family.</text>
</comment>